<comment type="caution">
    <text evidence="2">The sequence shown here is derived from an EMBL/GenBank/DDBJ whole genome shotgun (WGS) entry which is preliminary data.</text>
</comment>
<accession>A0A401IP38</accession>
<proteinExistence type="predicted"/>
<protein>
    <submittedName>
        <fullName evidence="2">Wsv310-like protein</fullName>
    </submittedName>
</protein>
<dbReference type="EMBL" id="BFCC01000002">
    <property type="protein sequence ID" value="GBG35375.1"/>
    <property type="molecule type" value="Genomic_DNA"/>
</dbReference>
<feature type="region of interest" description="Disordered" evidence="1">
    <location>
        <begin position="1"/>
        <end position="28"/>
    </location>
</feature>
<reference evidence="2" key="1">
    <citation type="journal article" date="2018" name="J. Virol.">
        <title>Crustacean Genome Exploration Reveals the Evolutionary Origin of White Spot Syndrome Virus.</title>
        <authorList>
            <person name="Kawato S."/>
            <person name="Shitara A."/>
            <person name="Wang Y."/>
            <person name="Nozaki R."/>
            <person name="Kondo H."/>
            <person name="Hirono I."/>
        </authorList>
    </citation>
    <scope>NUCLEOTIDE SEQUENCE</scope>
    <source>
        <strain evidence="2">TUMSAT-1</strain>
    </source>
</reference>
<evidence type="ECO:0000313" key="2">
    <source>
        <dbReference type="EMBL" id="GBG35375.1"/>
    </source>
</evidence>
<sequence>MSAAEVTMIKDRSDADTMAGKKRKIDEDEVKTEDVKKEKVANKKKRMDTFLKFQHYLDNIIVFHNEMEVHSIIDSIIDGRIESIVKELGIRSTLLRFFPVPRTELLEEVKRIVLNGVHAPLKILINRMPRQIERLVDLTSSVEEDESIMPEVCRLVENDIQREEEEKEKEKKTDSKRPVAAVASFRKMIIRLQNIRYNILKMIAEALRSESLWKNVPVNPINNLKKPALITICKEIYVSIVPFSVDFSRFFIDDEEGVDGDLDEILGDD</sequence>
<organism evidence="2">
    <name type="scientific">Hemigrapsus takanoi nimavirus</name>
    <dbReference type="NCBI Taxonomy" id="2133792"/>
    <lineage>
        <taxon>Viruses</taxon>
        <taxon>Viruses incertae sedis</taxon>
        <taxon>Naldaviricetes</taxon>
        <taxon>Nimaviridae</taxon>
    </lineage>
</organism>
<name>A0A401IP38_9VIRU</name>
<evidence type="ECO:0000256" key="1">
    <source>
        <dbReference type="SAM" id="MobiDB-lite"/>
    </source>
</evidence>